<keyword evidence="2" id="KW-1185">Reference proteome</keyword>
<dbReference type="Proteomes" id="UP000004995">
    <property type="component" value="Unassembled WGS sequence"/>
</dbReference>
<accession>K3YP22</accession>
<sequence length="120" mass="13425">MPPPLHKPSFPRRRRALTCSDALLLPRLDAVHALAPPSLPCRPVCPWMCPVRPRASFIFPKIPILAERSVLAGEHPRLCWLRVAGGCSVRQHSAHLPAGKNAFEACCYILFHQRETCKKS</sequence>
<dbReference type="HOGENOM" id="CLU_2053751_0_0_1"/>
<evidence type="ECO:0000313" key="1">
    <source>
        <dbReference type="EnsemblPlants" id="KQL00247"/>
    </source>
</evidence>
<protein>
    <submittedName>
        <fullName evidence="1">Uncharacterized protein</fullName>
    </submittedName>
</protein>
<dbReference type="AlphaFoldDB" id="K3YP22"/>
<name>K3YP22_SETIT</name>
<dbReference type="EnsemblPlants" id="KQL00247">
    <property type="protein sequence ID" value="KQL00247"/>
    <property type="gene ID" value="SETIT_016014mg"/>
</dbReference>
<reference evidence="2" key="1">
    <citation type="journal article" date="2012" name="Nat. Biotechnol.">
        <title>Reference genome sequence of the model plant Setaria.</title>
        <authorList>
            <person name="Bennetzen J.L."/>
            <person name="Schmutz J."/>
            <person name="Wang H."/>
            <person name="Percifield R."/>
            <person name="Hawkins J."/>
            <person name="Pontaroli A.C."/>
            <person name="Estep M."/>
            <person name="Feng L."/>
            <person name="Vaughn J.N."/>
            <person name="Grimwood J."/>
            <person name="Jenkins J."/>
            <person name="Barry K."/>
            <person name="Lindquist E."/>
            <person name="Hellsten U."/>
            <person name="Deshpande S."/>
            <person name="Wang X."/>
            <person name="Wu X."/>
            <person name="Mitros T."/>
            <person name="Triplett J."/>
            <person name="Yang X."/>
            <person name="Ye C.Y."/>
            <person name="Mauro-Herrera M."/>
            <person name="Wang L."/>
            <person name="Li P."/>
            <person name="Sharma M."/>
            <person name="Sharma R."/>
            <person name="Ronald P.C."/>
            <person name="Panaud O."/>
            <person name="Kellogg E.A."/>
            <person name="Brutnell T.P."/>
            <person name="Doust A.N."/>
            <person name="Tuskan G.A."/>
            <person name="Rokhsar D."/>
            <person name="Devos K.M."/>
        </authorList>
    </citation>
    <scope>NUCLEOTIDE SEQUENCE [LARGE SCALE GENOMIC DNA]</scope>
    <source>
        <strain evidence="2">cv. Yugu1</strain>
    </source>
</reference>
<reference evidence="1" key="2">
    <citation type="submission" date="2018-08" db="UniProtKB">
        <authorList>
            <consortium name="EnsemblPlants"/>
        </authorList>
    </citation>
    <scope>IDENTIFICATION</scope>
    <source>
        <strain evidence="1">Yugu1</strain>
    </source>
</reference>
<dbReference type="EMBL" id="AGNK02003487">
    <property type="status" value="NOT_ANNOTATED_CDS"/>
    <property type="molecule type" value="Genomic_DNA"/>
</dbReference>
<dbReference type="InParanoid" id="K3YP22"/>
<organism evidence="1 2">
    <name type="scientific">Setaria italica</name>
    <name type="common">Foxtail millet</name>
    <name type="synonym">Panicum italicum</name>
    <dbReference type="NCBI Taxonomy" id="4555"/>
    <lineage>
        <taxon>Eukaryota</taxon>
        <taxon>Viridiplantae</taxon>
        <taxon>Streptophyta</taxon>
        <taxon>Embryophyta</taxon>
        <taxon>Tracheophyta</taxon>
        <taxon>Spermatophyta</taxon>
        <taxon>Magnoliopsida</taxon>
        <taxon>Liliopsida</taxon>
        <taxon>Poales</taxon>
        <taxon>Poaceae</taxon>
        <taxon>PACMAD clade</taxon>
        <taxon>Panicoideae</taxon>
        <taxon>Panicodae</taxon>
        <taxon>Paniceae</taxon>
        <taxon>Cenchrinae</taxon>
        <taxon>Setaria</taxon>
    </lineage>
</organism>
<proteinExistence type="predicted"/>
<evidence type="ECO:0000313" key="2">
    <source>
        <dbReference type="Proteomes" id="UP000004995"/>
    </source>
</evidence>
<dbReference type="Gramene" id="KQL00247">
    <property type="protein sequence ID" value="KQL00247"/>
    <property type="gene ID" value="SETIT_016014mg"/>
</dbReference>